<reference evidence="2 3" key="1">
    <citation type="submission" date="2024-01" db="EMBL/GenBank/DDBJ databases">
        <authorList>
            <person name="Waweru B."/>
        </authorList>
    </citation>
    <scope>NUCLEOTIDE SEQUENCE [LARGE SCALE GENOMIC DNA]</scope>
</reference>
<feature type="compositionally biased region" description="Basic and acidic residues" evidence="1">
    <location>
        <begin position="1"/>
        <end position="13"/>
    </location>
</feature>
<name>A0AAV1S6K5_9ROSI</name>
<protein>
    <submittedName>
        <fullName evidence="2">Uncharacterized protein</fullName>
    </submittedName>
</protein>
<sequence length="75" mass="8256">MIERIKLKTDSRKKERKSGPTVQSKIANLVKKEPIIIENSSGTIAGDPVDGKLRHLHDASDIVKPSATPERQLSP</sequence>
<proteinExistence type="predicted"/>
<keyword evidence="3" id="KW-1185">Reference proteome</keyword>
<comment type="caution">
    <text evidence="2">The sequence shown here is derived from an EMBL/GenBank/DDBJ whole genome shotgun (WGS) entry which is preliminary data.</text>
</comment>
<gene>
    <name evidence="2" type="ORF">DCAF_LOCUS19267</name>
</gene>
<feature type="region of interest" description="Disordered" evidence="1">
    <location>
        <begin position="1"/>
        <end position="23"/>
    </location>
</feature>
<organism evidence="2 3">
    <name type="scientific">Dovyalis caffra</name>
    <dbReference type="NCBI Taxonomy" id="77055"/>
    <lineage>
        <taxon>Eukaryota</taxon>
        <taxon>Viridiplantae</taxon>
        <taxon>Streptophyta</taxon>
        <taxon>Embryophyta</taxon>
        <taxon>Tracheophyta</taxon>
        <taxon>Spermatophyta</taxon>
        <taxon>Magnoliopsida</taxon>
        <taxon>eudicotyledons</taxon>
        <taxon>Gunneridae</taxon>
        <taxon>Pentapetalae</taxon>
        <taxon>rosids</taxon>
        <taxon>fabids</taxon>
        <taxon>Malpighiales</taxon>
        <taxon>Salicaceae</taxon>
        <taxon>Flacourtieae</taxon>
        <taxon>Dovyalis</taxon>
    </lineage>
</organism>
<accession>A0AAV1S6K5</accession>
<dbReference type="AlphaFoldDB" id="A0AAV1S6K5"/>
<dbReference type="Proteomes" id="UP001314170">
    <property type="component" value="Unassembled WGS sequence"/>
</dbReference>
<evidence type="ECO:0000313" key="3">
    <source>
        <dbReference type="Proteomes" id="UP001314170"/>
    </source>
</evidence>
<dbReference type="EMBL" id="CAWUPB010001173">
    <property type="protein sequence ID" value="CAK7346590.1"/>
    <property type="molecule type" value="Genomic_DNA"/>
</dbReference>
<evidence type="ECO:0000313" key="2">
    <source>
        <dbReference type="EMBL" id="CAK7346590.1"/>
    </source>
</evidence>
<evidence type="ECO:0000256" key="1">
    <source>
        <dbReference type="SAM" id="MobiDB-lite"/>
    </source>
</evidence>